<comment type="caution">
    <text evidence="1">The sequence shown here is derived from an EMBL/GenBank/DDBJ whole genome shotgun (WGS) entry which is preliminary data.</text>
</comment>
<dbReference type="InParanoid" id="A0A2P6MW46"/>
<accession>A0A2P6MW46</accession>
<dbReference type="Proteomes" id="UP000241769">
    <property type="component" value="Unassembled WGS sequence"/>
</dbReference>
<proteinExistence type="predicted"/>
<name>A0A2P6MW46_9EUKA</name>
<organism evidence="1 2">
    <name type="scientific">Planoprotostelium fungivorum</name>
    <dbReference type="NCBI Taxonomy" id="1890364"/>
    <lineage>
        <taxon>Eukaryota</taxon>
        <taxon>Amoebozoa</taxon>
        <taxon>Evosea</taxon>
        <taxon>Variosea</taxon>
        <taxon>Cavosteliida</taxon>
        <taxon>Cavosteliaceae</taxon>
        <taxon>Planoprotostelium</taxon>
    </lineage>
</organism>
<protein>
    <submittedName>
        <fullName evidence="1">Uncharacterized protein</fullName>
    </submittedName>
</protein>
<evidence type="ECO:0000313" key="1">
    <source>
        <dbReference type="EMBL" id="PRP75925.1"/>
    </source>
</evidence>
<keyword evidence="2" id="KW-1185">Reference proteome</keyword>
<gene>
    <name evidence="1" type="ORF">PROFUN_15449</name>
</gene>
<reference evidence="1 2" key="1">
    <citation type="journal article" date="2018" name="Genome Biol. Evol.">
        <title>Multiple Roots of Fruiting Body Formation in Amoebozoa.</title>
        <authorList>
            <person name="Hillmann F."/>
            <person name="Forbes G."/>
            <person name="Novohradska S."/>
            <person name="Ferling I."/>
            <person name="Riege K."/>
            <person name="Groth M."/>
            <person name="Westermann M."/>
            <person name="Marz M."/>
            <person name="Spaller T."/>
            <person name="Winckler T."/>
            <person name="Schaap P."/>
            <person name="Glockner G."/>
        </authorList>
    </citation>
    <scope>NUCLEOTIDE SEQUENCE [LARGE SCALE GENOMIC DNA]</scope>
    <source>
        <strain evidence="1 2">Jena</strain>
    </source>
</reference>
<dbReference type="AlphaFoldDB" id="A0A2P6MW46"/>
<sequence>MRYRIHSRIPQQPQKVIMRSPTHSMPMILEVVDLQFVTYPAFLAPVASGFEGRQRKAIAREEEQACSREVRTNEDCRPSDRCRTSDHCRTPDNCRTTDHCRSQEESRTHRTCEVQQESSVSRRLDHRRKFLLELWEK</sequence>
<dbReference type="EMBL" id="MDYQ01000354">
    <property type="protein sequence ID" value="PRP75925.1"/>
    <property type="molecule type" value="Genomic_DNA"/>
</dbReference>
<evidence type="ECO:0000313" key="2">
    <source>
        <dbReference type="Proteomes" id="UP000241769"/>
    </source>
</evidence>